<feature type="domain" description="Peptidase M28" evidence="12">
    <location>
        <begin position="188"/>
        <end position="302"/>
    </location>
</feature>
<dbReference type="GO" id="GO:0006508">
    <property type="term" value="P:proteolysis"/>
    <property type="evidence" value="ECO:0007669"/>
    <property type="project" value="UniProtKB-KW"/>
</dbReference>
<name>A0A2J6PTC6_9HELO</name>
<evidence type="ECO:0000256" key="6">
    <source>
        <dbReference type="ARBA" id="ARBA00022729"/>
    </source>
</evidence>
<dbReference type="Proteomes" id="UP000235672">
    <property type="component" value="Unassembled WGS sequence"/>
</dbReference>
<keyword evidence="9" id="KW-1015">Disulfide bond</keyword>
<dbReference type="EC" id="3.4.-.-" evidence="11"/>
<reference evidence="13 14" key="1">
    <citation type="submission" date="2016-05" db="EMBL/GenBank/DDBJ databases">
        <title>A degradative enzymes factory behind the ericoid mycorrhizal symbiosis.</title>
        <authorList>
            <consortium name="DOE Joint Genome Institute"/>
            <person name="Martino E."/>
            <person name="Morin E."/>
            <person name="Grelet G."/>
            <person name="Kuo A."/>
            <person name="Kohler A."/>
            <person name="Daghino S."/>
            <person name="Barry K."/>
            <person name="Choi C."/>
            <person name="Cichocki N."/>
            <person name="Clum A."/>
            <person name="Copeland A."/>
            <person name="Hainaut M."/>
            <person name="Haridas S."/>
            <person name="Labutti K."/>
            <person name="Lindquist E."/>
            <person name="Lipzen A."/>
            <person name="Khouja H.-R."/>
            <person name="Murat C."/>
            <person name="Ohm R."/>
            <person name="Olson A."/>
            <person name="Spatafora J."/>
            <person name="Veneault-Fourrey C."/>
            <person name="Henrissat B."/>
            <person name="Grigoriev I."/>
            <person name="Martin F."/>
            <person name="Perotto S."/>
        </authorList>
    </citation>
    <scope>NUCLEOTIDE SEQUENCE [LARGE SCALE GENOMIC DNA]</scope>
    <source>
        <strain evidence="13 14">UAMH 7357</strain>
    </source>
</reference>
<sequence length="338" mass="37337">MGMGLGIVSGTSATGQHVVDGIIFAALETHADPVAALLSLHPELGTELAEERLLHIFDHQDFYASQQANVLSGHANLPNLTHQRLVKPLFPNVSTKRMYDVLKHMTSYYNRYYEGTPGAQSATWLHNHIAKIIDNAPFGTHISLEYFTHPFPQSSIIARFERKVRNFSQPLTILGAHQDSVTTSSLSFRILAESGSIPKNGPVEFHWYAAEEGGLLGSQAIARYKKEQSATIGAMMELDMTAFMARNATESIRFIRTQADTALTDWSLALSKVYISVPADIYKFRPLAGSDSMSYTKLGYPAPATGFPVLLTSTHMARFTELAIAFAVEQSGWDNAWR</sequence>
<accession>A0A2J6PTC6</accession>
<dbReference type="AlphaFoldDB" id="A0A2J6PTC6"/>
<dbReference type="SUPFAM" id="SSF53187">
    <property type="entry name" value="Zn-dependent exopeptidases"/>
    <property type="match status" value="1"/>
</dbReference>
<evidence type="ECO:0000256" key="3">
    <source>
        <dbReference type="ARBA" id="ARBA00022438"/>
    </source>
</evidence>
<evidence type="ECO:0000256" key="8">
    <source>
        <dbReference type="ARBA" id="ARBA00022833"/>
    </source>
</evidence>
<evidence type="ECO:0000256" key="10">
    <source>
        <dbReference type="ARBA" id="ARBA00043962"/>
    </source>
</evidence>
<dbReference type="InterPro" id="IPR045175">
    <property type="entry name" value="M28_fam"/>
</dbReference>
<evidence type="ECO:0000256" key="9">
    <source>
        <dbReference type="ARBA" id="ARBA00023157"/>
    </source>
</evidence>
<dbReference type="GO" id="GO:0046872">
    <property type="term" value="F:metal ion binding"/>
    <property type="evidence" value="ECO:0007669"/>
    <property type="project" value="UniProtKB-KW"/>
</dbReference>
<dbReference type="EMBL" id="KZ613501">
    <property type="protein sequence ID" value="PMD17176.1"/>
    <property type="molecule type" value="Genomic_DNA"/>
</dbReference>
<evidence type="ECO:0000256" key="1">
    <source>
        <dbReference type="ARBA" id="ARBA00001947"/>
    </source>
</evidence>
<gene>
    <name evidence="13" type="ORF">NA56DRAFT_681297</name>
</gene>
<organism evidence="13 14">
    <name type="scientific">Hyaloscypha hepaticicola</name>
    <dbReference type="NCBI Taxonomy" id="2082293"/>
    <lineage>
        <taxon>Eukaryota</taxon>
        <taxon>Fungi</taxon>
        <taxon>Dikarya</taxon>
        <taxon>Ascomycota</taxon>
        <taxon>Pezizomycotina</taxon>
        <taxon>Leotiomycetes</taxon>
        <taxon>Helotiales</taxon>
        <taxon>Hyaloscyphaceae</taxon>
        <taxon>Hyaloscypha</taxon>
    </lineage>
</organism>
<dbReference type="OrthoDB" id="2214at2759"/>
<dbReference type="GO" id="GO:0008235">
    <property type="term" value="F:metalloexopeptidase activity"/>
    <property type="evidence" value="ECO:0007669"/>
    <property type="project" value="InterPro"/>
</dbReference>
<keyword evidence="5 11" id="KW-0479">Metal-binding</keyword>
<evidence type="ECO:0000256" key="2">
    <source>
        <dbReference type="ARBA" id="ARBA00011245"/>
    </source>
</evidence>
<keyword evidence="3" id="KW-0031">Aminopeptidase</keyword>
<keyword evidence="4 11" id="KW-0645">Protease</keyword>
<keyword evidence="8 11" id="KW-0862">Zinc</keyword>
<evidence type="ECO:0000256" key="11">
    <source>
        <dbReference type="RuleBase" id="RU361240"/>
    </source>
</evidence>
<dbReference type="Pfam" id="PF04389">
    <property type="entry name" value="Peptidase_M28"/>
    <property type="match status" value="1"/>
</dbReference>
<dbReference type="InterPro" id="IPR007484">
    <property type="entry name" value="Peptidase_M28"/>
</dbReference>
<evidence type="ECO:0000313" key="13">
    <source>
        <dbReference type="EMBL" id="PMD17176.1"/>
    </source>
</evidence>
<evidence type="ECO:0000256" key="5">
    <source>
        <dbReference type="ARBA" id="ARBA00022723"/>
    </source>
</evidence>
<dbReference type="Gene3D" id="3.40.630.10">
    <property type="entry name" value="Zn peptidases"/>
    <property type="match status" value="1"/>
</dbReference>
<evidence type="ECO:0000256" key="7">
    <source>
        <dbReference type="ARBA" id="ARBA00022801"/>
    </source>
</evidence>
<comment type="subunit">
    <text evidence="2">Monomer.</text>
</comment>
<evidence type="ECO:0000256" key="4">
    <source>
        <dbReference type="ARBA" id="ARBA00022670"/>
    </source>
</evidence>
<evidence type="ECO:0000259" key="12">
    <source>
        <dbReference type="Pfam" id="PF04389"/>
    </source>
</evidence>
<keyword evidence="6" id="KW-0732">Signal</keyword>
<keyword evidence="14" id="KW-1185">Reference proteome</keyword>
<keyword evidence="7 11" id="KW-0378">Hydrolase</keyword>
<evidence type="ECO:0000313" key="14">
    <source>
        <dbReference type="Proteomes" id="UP000235672"/>
    </source>
</evidence>
<proteinExistence type="inferred from homology"/>
<dbReference type="GO" id="GO:0004177">
    <property type="term" value="F:aminopeptidase activity"/>
    <property type="evidence" value="ECO:0007669"/>
    <property type="project" value="UniProtKB-KW"/>
</dbReference>
<comment type="similarity">
    <text evidence="10">Belongs to the peptidase M28 family. M28E subfamily.</text>
</comment>
<dbReference type="PANTHER" id="PTHR12147:SF56">
    <property type="entry name" value="AMINOPEPTIDASE YDR415C-RELATED"/>
    <property type="match status" value="1"/>
</dbReference>
<dbReference type="PANTHER" id="PTHR12147">
    <property type="entry name" value="METALLOPEPTIDASE M28 FAMILY MEMBER"/>
    <property type="match status" value="1"/>
</dbReference>
<comment type="cofactor">
    <cofactor evidence="1">
        <name>Zn(2+)</name>
        <dbReference type="ChEBI" id="CHEBI:29105"/>
    </cofactor>
</comment>
<dbReference type="STRING" id="1745343.A0A2J6PTC6"/>
<protein>
    <recommendedName>
        <fullName evidence="11">Peptide hydrolase</fullName>
        <ecNumber evidence="11">3.4.-.-</ecNumber>
    </recommendedName>
</protein>